<feature type="transmembrane region" description="Helical" evidence="6">
    <location>
        <begin position="87"/>
        <end position="106"/>
    </location>
</feature>
<comment type="caution">
    <text evidence="7">The sequence shown here is derived from an EMBL/GenBank/DDBJ whole genome shotgun (WGS) entry which is preliminary data.</text>
</comment>
<comment type="subcellular location">
    <subcellularLocation>
        <location evidence="1">Membrane</location>
        <topology evidence="1">Multi-pass membrane protein</topology>
    </subcellularLocation>
</comment>
<dbReference type="Proteomes" id="UP000029033">
    <property type="component" value="Unassembled WGS sequence"/>
</dbReference>
<evidence type="ECO:0000256" key="2">
    <source>
        <dbReference type="ARBA" id="ARBA00022448"/>
    </source>
</evidence>
<dbReference type="PANTHER" id="PTHR42718:SF9">
    <property type="entry name" value="MAJOR FACILITATOR SUPERFAMILY MULTIDRUG TRANSPORTER MFSC"/>
    <property type="match status" value="1"/>
</dbReference>
<dbReference type="GO" id="GO:0022857">
    <property type="term" value="F:transmembrane transporter activity"/>
    <property type="evidence" value="ECO:0007669"/>
    <property type="project" value="InterPro"/>
</dbReference>
<sequence>MSNTTTTIEQAPLSNRRRTLIFINIMLSCIATTIMATALTTALPPIAKDLGVTMQTGQWLTSGYSLAMGIVMPLTAFLITRFPTKPLYLIGAALFIAGSSVMMPLYVQTIKGDSASMAGLVGLPGSLAMAVISPMAGKLYDRFGVKRLFLVGGICLTASNLCMGLLPLDASIWVAAAINVMRSLAIGCLMMPLVTWGTASAGEGRLADANALLTALRTIAGAIGQAVFVGMMTALAASAQSGGMDAAAANMHGLNLTFLAMGACAVPLIIIPLVFLRRKNGSERSAR</sequence>
<dbReference type="GeneID" id="85167007"/>
<dbReference type="EMBL" id="JGZO01000004">
    <property type="protein sequence ID" value="KFI95080.1"/>
    <property type="molecule type" value="Genomic_DNA"/>
</dbReference>
<dbReference type="AlphaFoldDB" id="A0A087DHT0"/>
<feature type="transmembrane region" description="Helical" evidence="6">
    <location>
        <begin position="63"/>
        <end position="80"/>
    </location>
</feature>
<dbReference type="InterPro" id="IPR011701">
    <property type="entry name" value="MFS"/>
</dbReference>
<keyword evidence="5 6" id="KW-0472">Membrane</keyword>
<gene>
    <name evidence="7" type="ORF">BSCA_0897</name>
</gene>
<organism evidence="7 8">
    <name type="scientific">Bifidobacterium scardovii</name>
    <dbReference type="NCBI Taxonomy" id="158787"/>
    <lineage>
        <taxon>Bacteria</taxon>
        <taxon>Bacillati</taxon>
        <taxon>Actinomycetota</taxon>
        <taxon>Actinomycetes</taxon>
        <taxon>Bifidobacteriales</taxon>
        <taxon>Bifidobacteriaceae</taxon>
        <taxon>Bifidobacterium</taxon>
    </lineage>
</organism>
<proteinExistence type="predicted"/>
<feature type="transmembrane region" description="Helical" evidence="6">
    <location>
        <begin position="148"/>
        <end position="166"/>
    </location>
</feature>
<dbReference type="RefSeq" id="WP_051923147.1">
    <property type="nucleotide sequence ID" value="NZ_JASOEM010000003.1"/>
</dbReference>
<dbReference type="Pfam" id="PF07690">
    <property type="entry name" value="MFS_1"/>
    <property type="match status" value="1"/>
</dbReference>
<dbReference type="OrthoDB" id="9812221at2"/>
<reference evidence="7 8" key="1">
    <citation type="submission" date="2014-03" db="EMBL/GenBank/DDBJ databases">
        <title>Genomics of Bifidobacteria.</title>
        <authorList>
            <person name="Ventura M."/>
            <person name="Milani C."/>
            <person name="Lugli G.A."/>
        </authorList>
    </citation>
    <scope>NUCLEOTIDE SEQUENCE [LARGE SCALE GENOMIC DNA]</scope>
    <source>
        <strain evidence="7 8">LMG 21589</strain>
    </source>
</reference>
<dbReference type="Gene3D" id="1.20.1250.20">
    <property type="entry name" value="MFS general substrate transporter like domains"/>
    <property type="match status" value="2"/>
</dbReference>
<evidence type="ECO:0000256" key="3">
    <source>
        <dbReference type="ARBA" id="ARBA00022692"/>
    </source>
</evidence>
<evidence type="ECO:0000256" key="4">
    <source>
        <dbReference type="ARBA" id="ARBA00022989"/>
    </source>
</evidence>
<dbReference type="SUPFAM" id="SSF103473">
    <property type="entry name" value="MFS general substrate transporter"/>
    <property type="match status" value="2"/>
</dbReference>
<protein>
    <submittedName>
        <fullName evidence="7">Major facilitator superfamily protein permease</fullName>
    </submittedName>
</protein>
<keyword evidence="2" id="KW-0813">Transport</keyword>
<dbReference type="InterPro" id="IPR036259">
    <property type="entry name" value="MFS_trans_sf"/>
</dbReference>
<accession>A0A087DHT0</accession>
<evidence type="ECO:0000256" key="5">
    <source>
        <dbReference type="ARBA" id="ARBA00023136"/>
    </source>
</evidence>
<feature type="transmembrane region" description="Helical" evidence="6">
    <location>
        <begin position="215"/>
        <end position="236"/>
    </location>
</feature>
<keyword evidence="8" id="KW-1185">Reference proteome</keyword>
<keyword evidence="3 6" id="KW-0812">Transmembrane</keyword>
<evidence type="ECO:0000313" key="7">
    <source>
        <dbReference type="EMBL" id="KFI95080.1"/>
    </source>
</evidence>
<feature type="transmembrane region" description="Helical" evidence="6">
    <location>
        <begin position="256"/>
        <end position="276"/>
    </location>
</feature>
<evidence type="ECO:0000256" key="1">
    <source>
        <dbReference type="ARBA" id="ARBA00004141"/>
    </source>
</evidence>
<evidence type="ECO:0000313" key="8">
    <source>
        <dbReference type="Proteomes" id="UP000029033"/>
    </source>
</evidence>
<feature type="transmembrane region" description="Helical" evidence="6">
    <location>
        <begin position="118"/>
        <end position="136"/>
    </location>
</feature>
<dbReference type="PANTHER" id="PTHR42718">
    <property type="entry name" value="MAJOR FACILITATOR SUPERFAMILY MULTIDRUG TRANSPORTER MFSC"/>
    <property type="match status" value="1"/>
</dbReference>
<name>A0A087DHT0_9BIFI</name>
<feature type="transmembrane region" description="Helical" evidence="6">
    <location>
        <begin position="172"/>
        <end position="194"/>
    </location>
</feature>
<keyword evidence="4 6" id="KW-1133">Transmembrane helix</keyword>
<evidence type="ECO:0000256" key="6">
    <source>
        <dbReference type="SAM" id="Phobius"/>
    </source>
</evidence>
<dbReference type="STRING" id="158787.BSCA_0897"/>
<dbReference type="GO" id="GO:0016020">
    <property type="term" value="C:membrane"/>
    <property type="evidence" value="ECO:0007669"/>
    <property type="project" value="UniProtKB-SubCell"/>
</dbReference>
<dbReference type="eggNOG" id="COG2814">
    <property type="taxonomic scope" value="Bacteria"/>
</dbReference>
<feature type="transmembrane region" description="Helical" evidence="6">
    <location>
        <begin position="21"/>
        <end position="43"/>
    </location>
</feature>